<dbReference type="PANTHER" id="PTHR43078">
    <property type="entry name" value="UDP-GLUCURONIC ACID DECARBOXYLASE-RELATED"/>
    <property type="match status" value="1"/>
</dbReference>
<dbReference type="GO" id="GO:0048040">
    <property type="term" value="F:UDP-glucuronate decarboxylase activity"/>
    <property type="evidence" value="ECO:0007669"/>
    <property type="project" value="TreeGrafter"/>
</dbReference>
<dbReference type="RefSeq" id="WP_201427534.1">
    <property type="nucleotide sequence ID" value="NZ_JAEQMG010000072.1"/>
</dbReference>
<dbReference type="GO" id="GO:0005737">
    <property type="term" value="C:cytoplasm"/>
    <property type="evidence" value="ECO:0007669"/>
    <property type="project" value="TreeGrafter"/>
</dbReference>
<protein>
    <submittedName>
        <fullName evidence="6">NAD-dependent epimerase/dehydratase family protein</fullName>
    </submittedName>
</protein>
<feature type="domain" description="NAD-dependent epimerase/dehydratase" evidence="5">
    <location>
        <begin position="35"/>
        <end position="277"/>
    </location>
</feature>
<dbReference type="GO" id="GO:0070403">
    <property type="term" value="F:NAD+ binding"/>
    <property type="evidence" value="ECO:0007669"/>
    <property type="project" value="InterPro"/>
</dbReference>
<dbReference type="InterPro" id="IPR044516">
    <property type="entry name" value="UXS-like"/>
</dbReference>
<evidence type="ECO:0000256" key="3">
    <source>
        <dbReference type="ARBA" id="ARBA00023027"/>
    </source>
</evidence>
<comment type="caution">
    <text evidence="6">The sequence shown here is derived from an EMBL/GenBank/DDBJ whole genome shotgun (WGS) entry which is preliminary data.</text>
</comment>
<dbReference type="GO" id="GO:0042732">
    <property type="term" value="P:D-xylose metabolic process"/>
    <property type="evidence" value="ECO:0007669"/>
    <property type="project" value="InterPro"/>
</dbReference>
<keyword evidence="4" id="KW-0456">Lyase</keyword>
<evidence type="ECO:0000256" key="4">
    <source>
        <dbReference type="ARBA" id="ARBA00023239"/>
    </source>
</evidence>
<proteinExistence type="predicted"/>
<evidence type="ECO:0000256" key="2">
    <source>
        <dbReference type="ARBA" id="ARBA00022793"/>
    </source>
</evidence>
<evidence type="ECO:0000313" key="7">
    <source>
        <dbReference type="Proteomes" id="UP000633365"/>
    </source>
</evidence>
<dbReference type="PANTHER" id="PTHR43078:SF6">
    <property type="entry name" value="UDP-GLUCURONIC ACID DECARBOXYLASE 1"/>
    <property type="match status" value="1"/>
</dbReference>
<dbReference type="Gene3D" id="3.40.50.720">
    <property type="entry name" value="NAD(P)-binding Rossmann-like Domain"/>
    <property type="match status" value="1"/>
</dbReference>
<dbReference type="InterPro" id="IPR001509">
    <property type="entry name" value="Epimerase_deHydtase"/>
</dbReference>
<dbReference type="AlphaFoldDB" id="A0A934TZT6"/>
<dbReference type="Proteomes" id="UP000633365">
    <property type="component" value="Unassembled WGS sequence"/>
</dbReference>
<reference evidence="6" key="1">
    <citation type="submission" date="2021-01" db="EMBL/GenBank/DDBJ databases">
        <title>Genome public.</title>
        <authorList>
            <person name="Liu C."/>
            <person name="Sun Q."/>
        </authorList>
    </citation>
    <scope>NUCLEOTIDE SEQUENCE</scope>
    <source>
        <strain evidence="6">M6</strain>
    </source>
</reference>
<dbReference type="EMBL" id="JAEQMG010000072">
    <property type="protein sequence ID" value="MBK6088661.1"/>
    <property type="molecule type" value="Genomic_DNA"/>
</dbReference>
<organism evidence="6 7">
    <name type="scientific">Ruminococcus difficilis</name>
    <dbReference type="NCBI Taxonomy" id="2763069"/>
    <lineage>
        <taxon>Bacteria</taxon>
        <taxon>Bacillati</taxon>
        <taxon>Bacillota</taxon>
        <taxon>Clostridia</taxon>
        <taxon>Eubacteriales</taxon>
        <taxon>Oscillospiraceae</taxon>
        <taxon>Ruminococcus</taxon>
    </lineage>
</organism>
<evidence type="ECO:0000259" key="5">
    <source>
        <dbReference type="Pfam" id="PF01370"/>
    </source>
</evidence>
<evidence type="ECO:0000313" key="6">
    <source>
        <dbReference type="EMBL" id="MBK6088661.1"/>
    </source>
</evidence>
<keyword evidence="7" id="KW-1185">Reference proteome</keyword>
<keyword evidence="2" id="KW-0210">Decarboxylase</keyword>
<comment type="cofactor">
    <cofactor evidence="1">
        <name>NAD(+)</name>
        <dbReference type="ChEBI" id="CHEBI:57540"/>
    </cofactor>
</comment>
<gene>
    <name evidence="6" type="ORF">JKK62_08355</name>
</gene>
<keyword evidence="3" id="KW-0520">NAD</keyword>
<dbReference type="Pfam" id="PF01370">
    <property type="entry name" value="Epimerase"/>
    <property type="match status" value="1"/>
</dbReference>
<dbReference type="SUPFAM" id="SSF51735">
    <property type="entry name" value="NAD(P)-binding Rossmann-fold domains"/>
    <property type="match status" value="1"/>
</dbReference>
<dbReference type="InterPro" id="IPR036291">
    <property type="entry name" value="NAD(P)-bd_dom_sf"/>
</dbReference>
<sequence>MDYKVKDCVLQSIYSDAYEIANAEIPWDKIVGSTVLITGGGGFIGGYLALALLTRNDVYGSDIRVISLVRNAERAEKKFGKLLRRGDFSLCVQDVNEEIKAERADYIIHAASQASNIQFENDPVGTITANLTGTANVLDFAKKSGAKSTLIVSSLKVYGIIYGSQDKITEDDSGYIDFTSYKNCYAMGKRASETIAASYCREYGMNVKLARPAYIYGAATLDDDRVWAQFIANVVRGQDILLKSNGAANRSFCYVTDTATGLLTVLLKGENALPYNISCELSDTTIRGFARAACAAFPERNISLKFANPADEQEPQNQPSPLCQVPEILDNKRLKSLGWQPKVSLTEGIKRAVAVLEEQTK</sequence>
<name>A0A934TZT6_9FIRM</name>
<accession>A0A934TZT6</accession>
<evidence type="ECO:0000256" key="1">
    <source>
        <dbReference type="ARBA" id="ARBA00001911"/>
    </source>
</evidence>